<evidence type="ECO:0000313" key="2">
    <source>
        <dbReference type="Proteomes" id="UP000824469"/>
    </source>
</evidence>
<protein>
    <submittedName>
        <fullName evidence="1">Uncharacterized protein</fullName>
    </submittedName>
</protein>
<feature type="non-terminal residue" evidence="1">
    <location>
        <position position="1"/>
    </location>
</feature>
<feature type="non-terminal residue" evidence="1">
    <location>
        <position position="58"/>
    </location>
</feature>
<dbReference type="Proteomes" id="UP000824469">
    <property type="component" value="Unassembled WGS sequence"/>
</dbReference>
<reference evidence="1 2" key="1">
    <citation type="journal article" date="2021" name="Nat. Plants">
        <title>The Taxus genome provides insights into paclitaxel biosynthesis.</title>
        <authorList>
            <person name="Xiong X."/>
            <person name="Gou J."/>
            <person name="Liao Q."/>
            <person name="Li Y."/>
            <person name="Zhou Q."/>
            <person name="Bi G."/>
            <person name="Li C."/>
            <person name="Du R."/>
            <person name="Wang X."/>
            <person name="Sun T."/>
            <person name="Guo L."/>
            <person name="Liang H."/>
            <person name="Lu P."/>
            <person name="Wu Y."/>
            <person name="Zhang Z."/>
            <person name="Ro D.K."/>
            <person name="Shang Y."/>
            <person name="Huang S."/>
            <person name="Yan J."/>
        </authorList>
    </citation>
    <scope>NUCLEOTIDE SEQUENCE [LARGE SCALE GENOMIC DNA]</scope>
    <source>
        <strain evidence="1">Ta-2019</strain>
    </source>
</reference>
<name>A0AA38FPG1_TAXCH</name>
<keyword evidence="2" id="KW-1185">Reference proteome</keyword>
<dbReference type="EMBL" id="JAHRHJ020000007">
    <property type="protein sequence ID" value="KAH9308282.1"/>
    <property type="molecule type" value="Genomic_DNA"/>
</dbReference>
<organism evidence="1 2">
    <name type="scientific">Taxus chinensis</name>
    <name type="common">Chinese yew</name>
    <name type="synonym">Taxus wallichiana var. chinensis</name>
    <dbReference type="NCBI Taxonomy" id="29808"/>
    <lineage>
        <taxon>Eukaryota</taxon>
        <taxon>Viridiplantae</taxon>
        <taxon>Streptophyta</taxon>
        <taxon>Embryophyta</taxon>
        <taxon>Tracheophyta</taxon>
        <taxon>Spermatophyta</taxon>
        <taxon>Pinopsida</taxon>
        <taxon>Pinidae</taxon>
        <taxon>Conifers II</taxon>
        <taxon>Cupressales</taxon>
        <taxon>Taxaceae</taxon>
        <taxon>Taxus</taxon>
    </lineage>
</organism>
<gene>
    <name evidence="1" type="ORF">KI387_036193</name>
</gene>
<evidence type="ECO:0000313" key="1">
    <source>
        <dbReference type="EMBL" id="KAH9308282.1"/>
    </source>
</evidence>
<sequence length="58" mass="6678">DNEEFDCLSDLEECFDEEEPVEITTFVASSFTLQSQELATKKENVQEGFVVWNMPLES</sequence>
<dbReference type="AlphaFoldDB" id="A0AA38FPG1"/>
<accession>A0AA38FPG1</accession>
<proteinExistence type="predicted"/>
<comment type="caution">
    <text evidence="1">The sequence shown here is derived from an EMBL/GenBank/DDBJ whole genome shotgun (WGS) entry which is preliminary data.</text>
</comment>